<feature type="domain" description="Inhibitor I9" evidence="4">
    <location>
        <begin position="5"/>
        <end position="74"/>
    </location>
</feature>
<accession>A0AAD3P3A2</accession>
<proteinExistence type="inferred from homology"/>
<keyword evidence="2" id="KW-0732">Signal</keyword>
<protein>
    <submittedName>
        <fullName evidence="5">Uncharacterized protein</fullName>
    </submittedName>
</protein>
<dbReference type="SUPFAM" id="SSF52743">
    <property type="entry name" value="Subtilisin-like"/>
    <property type="match status" value="1"/>
</dbReference>
<dbReference type="InterPro" id="IPR045051">
    <property type="entry name" value="SBT"/>
</dbReference>
<sequence>MGSLPQSQSEYSPASHHHSLLQEVLKESSMEDSLIRSYKRSFNGFAAKLTDKERHKLIGMKDVVSVFPCRTLHLQTTRSWDFMGFPETAHRNPTVESDVIIGVIDSEAWPESESFNDEGLGPVPKKWKGACHGGLNFTCNKKIVGARYYSALSNNSARDIEMVAQEEEFPLQGLQHRVCNESSCSDVDILAAFDDAIADGVDIITISIGAASAVELNRDVIAIGAFHAMAKGVPTSHSANNSGPSPLTTNSVAPWLLSVAASNSGRRFIDRFVLGNGAGLVGVSIHSFALHDKMFPLLYGEDAGTGCDSLNSAKSAGAVGVIAQNYNDEDVSFIVPLPAAELSSKDLDVVKN</sequence>
<dbReference type="GO" id="GO:0006508">
    <property type="term" value="P:proteolysis"/>
    <property type="evidence" value="ECO:0007669"/>
    <property type="project" value="InterPro"/>
</dbReference>
<dbReference type="EMBL" id="BSYO01000002">
    <property type="protein sequence ID" value="GMH00135.1"/>
    <property type="molecule type" value="Genomic_DNA"/>
</dbReference>
<dbReference type="InterPro" id="IPR000209">
    <property type="entry name" value="Peptidase_S8/S53_dom"/>
</dbReference>
<dbReference type="GO" id="GO:0004252">
    <property type="term" value="F:serine-type endopeptidase activity"/>
    <property type="evidence" value="ECO:0007669"/>
    <property type="project" value="InterPro"/>
</dbReference>
<dbReference type="Pfam" id="PF05922">
    <property type="entry name" value="Inhibitor_I9"/>
    <property type="match status" value="1"/>
</dbReference>
<organism evidence="5 6">
    <name type="scientific">Nepenthes gracilis</name>
    <name type="common">Slender pitcher plant</name>
    <dbReference type="NCBI Taxonomy" id="150966"/>
    <lineage>
        <taxon>Eukaryota</taxon>
        <taxon>Viridiplantae</taxon>
        <taxon>Streptophyta</taxon>
        <taxon>Embryophyta</taxon>
        <taxon>Tracheophyta</taxon>
        <taxon>Spermatophyta</taxon>
        <taxon>Magnoliopsida</taxon>
        <taxon>eudicotyledons</taxon>
        <taxon>Gunneridae</taxon>
        <taxon>Pentapetalae</taxon>
        <taxon>Caryophyllales</taxon>
        <taxon>Nepenthaceae</taxon>
        <taxon>Nepenthes</taxon>
    </lineage>
</organism>
<evidence type="ECO:0000259" key="3">
    <source>
        <dbReference type="Pfam" id="PF00082"/>
    </source>
</evidence>
<reference evidence="5" key="1">
    <citation type="submission" date="2023-05" db="EMBL/GenBank/DDBJ databases">
        <title>Nepenthes gracilis genome sequencing.</title>
        <authorList>
            <person name="Fukushima K."/>
        </authorList>
    </citation>
    <scope>NUCLEOTIDE SEQUENCE</scope>
    <source>
        <strain evidence="5">SING2019-196</strain>
    </source>
</reference>
<dbReference type="Gene3D" id="3.30.70.80">
    <property type="entry name" value="Peptidase S8 propeptide/proteinase inhibitor I9"/>
    <property type="match status" value="1"/>
</dbReference>
<dbReference type="Proteomes" id="UP001279734">
    <property type="component" value="Unassembled WGS sequence"/>
</dbReference>
<dbReference type="Pfam" id="PF00082">
    <property type="entry name" value="Peptidase_S8"/>
    <property type="match status" value="1"/>
</dbReference>
<evidence type="ECO:0000256" key="1">
    <source>
        <dbReference type="ARBA" id="ARBA00011073"/>
    </source>
</evidence>
<dbReference type="InterPro" id="IPR036852">
    <property type="entry name" value="Peptidase_S8/S53_dom_sf"/>
</dbReference>
<feature type="domain" description="Peptidase S8/S53" evidence="3">
    <location>
        <begin position="176"/>
        <end position="264"/>
    </location>
</feature>
<name>A0AAD3P3A2_NEPGR</name>
<gene>
    <name evidence="5" type="ORF">Nepgr_001974</name>
</gene>
<dbReference type="AlphaFoldDB" id="A0AAD3P3A2"/>
<evidence type="ECO:0000256" key="2">
    <source>
        <dbReference type="ARBA" id="ARBA00022729"/>
    </source>
</evidence>
<dbReference type="InterPro" id="IPR037045">
    <property type="entry name" value="S8pro/Inhibitor_I9_sf"/>
</dbReference>
<evidence type="ECO:0000259" key="4">
    <source>
        <dbReference type="Pfam" id="PF05922"/>
    </source>
</evidence>
<dbReference type="InterPro" id="IPR010259">
    <property type="entry name" value="S8pro/Inhibitor_I9"/>
</dbReference>
<comment type="caution">
    <text evidence="5">The sequence shown here is derived from an EMBL/GenBank/DDBJ whole genome shotgun (WGS) entry which is preliminary data.</text>
</comment>
<evidence type="ECO:0000313" key="6">
    <source>
        <dbReference type="Proteomes" id="UP001279734"/>
    </source>
</evidence>
<dbReference type="PANTHER" id="PTHR10795">
    <property type="entry name" value="PROPROTEIN CONVERTASE SUBTILISIN/KEXIN"/>
    <property type="match status" value="1"/>
</dbReference>
<comment type="similarity">
    <text evidence="1">Belongs to the peptidase S8 family.</text>
</comment>
<dbReference type="Gene3D" id="3.40.50.200">
    <property type="entry name" value="Peptidase S8/S53 domain"/>
    <property type="match status" value="2"/>
</dbReference>
<keyword evidence="6" id="KW-1185">Reference proteome</keyword>
<dbReference type="Gene3D" id="3.50.30.30">
    <property type="match status" value="1"/>
</dbReference>
<evidence type="ECO:0000313" key="5">
    <source>
        <dbReference type="EMBL" id="GMH00135.1"/>
    </source>
</evidence>